<feature type="transmembrane region" description="Helical" evidence="6">
    <location>
        <begin position="47"/>
        <end position="80"/>
    </location>
</feature>
<evidence type="ECO:0000313" key="8">
    <source>
        <dbReference type="EMBL" id="SFR78275.1"/>
    </source>
</evidence>
<dbReference type="GO" id="GO:0016020">
    <property type="term" value="C:membrane"/>
    <property type="evidence" value="ECO:0007669"/>
    <property type="project" value="UniProtKB-SubCell"/>
</dbReference>
<evidence type="ECO:0000256" key="1">
    <source>
        <dbReference type="ARBA" id="ARBA00004141"/>
    </source>
</evidence>
<feature type="transmembrane region" description="Helical" evidence="6">
    <location>
        <begin position="148"/>
        <end position="166"/>
    </location>
</feature>
<keyword evidence="8" id="KW-0436">Ligase</keyword>
<feature type="transmembrane region" description="Helical" evidence="6">
    <location>
        <begin position="363"/>
        <end position="383"/>
    </location>
</feature>
<evidence type="ECO:0000256" key="5">
    <source>
        <dbReference type="SAM" id="MobiDB-lite"/>
    </source>
</evidence>
<feature type="transmembrane region" description="Helical" evidence="6">
    <location>
        <begin position="243"/>
        <end position="276"/>
    </location>
</feature>
<sequence>MGRAAGVVSRLRDALPTAWAVTWQWVVIAVGVALAAYLVLEHATTSSVLAAAALAALLVGAVLTWSVPLAIALMATPVVFVTERLAVGGADLTVSDAALAAGFGTVVLLGSRRFSPPMRAMLWLNAIYQFSTVFTVIANPFPQNTIEWFHAWLLISGALVLGWGLGRAGYARLSMLLLLGMLGLIAAGTFATAALNALQGHGLDAVYPLWPWAMHKNAAGGALALGVFLVYARPDWLGLSRRWTVLLVCVFGAALLLTQSRQAIAGLLGALFILIIRRGAAGHALFLTVLAVPAVLLLVQSVIEQFASGNQFNSAYARLDWMREVYALWKLSPVFGHGLRYWYVHPWAHFQPPQAELEVAASAGVVGLLGFGIMWAGFVVVLWRVAPRYGAVALGTVVLRITAAQFDLFWVAAQVSVPFLVAGICLGAQALAVSTGDGQYWAPRKDARQSTAERRAAARRSKVGDRRNPRLYGNPRLYDRAYSSTPKD</sequence>
<keyword evidence="4 6" id="KW-0472">Membrane</keyword>
<evidence type="ECO:0000313" key="9">
    <source>
        <dbReference type="Proteomes" id="UP000198877"/>
    </source>
</evidence>
<evidence type="ECO:0000256" key="2">
    <source>
        <dbReference type="ARBA" id="ARBA00022692"/>
    </source>
</evidence>
<protein>
    <submittedName>
        <fullName evidence="8">O-antigen ligase like membrane protein</fullName>
    </submittedName>
</protein>
<feature type="transmembrane region" description="Helical" evidence="6">
    <location>
        <begin position="20"/>
        <end position="40"/>
    </location>
</feature>
<dbReference type="EMBL" id="FOYR01000005">
    <property type="protein sequence ID" value="SFR78275.1"/>
    <property type="molecule type" value="Genomic_DNA"/>
</dbReference>
<keyword evidence="2 6" id="KW-0812">Transmembrane</keyword>
<evidence type="ECO:0000256" key="3">
    <source>
        <dbReference type="ARBA" id="ARBA00022989"/>
    </source>
</evidence>
<reference evidence="9" key="1">
    <citation type="submission" date="2016-10" db="EMBL/GenBank/DDBJ databases">
        <authorList>
            <person name="Varghese N."/>
            <person name="Submissions S."/>
        </authorList>
    </citation>
    <scope>NUCLEOTIDE SEQUENCE [LARGE SCALE GENOMIC DNA]</scope>
    <source>
        <strain evidence="9">CL127</strain>
    </source>
</reference>
<name>A0A1I6JH21_9MICO</name>
<dbReference type="Proteomes" id="UP000198877">
    <property type="component" value="Unassembled WGS sequence"/>
</dbReference>
<accession>A0A1I6JH21</accession>
<evidence type="ECO:0000256" key="6">
    <source>
        <dbReference type="SAM" id="Phobius"/>
    </source>
</evidence>
<feature type="transmembrane region" description="Helical" evidence="6">
    <location>
        <begin position="282"/>
        <end position="303"/>
    </location>
</feature>
<dbReference type="GO" id="GO:0016874">
    <property type="term" value="F:ligase activity"/>
    <property type="evidence" value="ECO:0007669"/>
    <property type="project" value="UniProtKB-KW"/>
</dbReference>
<feature type="transmembrane region" description="Helical" evidence="6">
    <location>
        <begin position="122"/>
        <end position="142"/>
    </location>
</feature>
<feature type="compositionally biased region" description="Basic and acidic residues" evidence="5">
    <location>
        <begin position="444"/>
        <end position="468"/>
    </location>
</feature>
<dbReference type="Pfam" id="PF04932">
    <property type="entry name" value="Wzy_C"/>
    <property type="match status" value="1"/>
</dbReference>
<keyword evidence="3 6" id="KW-1133">Transmembrane helix</keyword>
<feature type="transmembrane region" description="Helical" evidence="6">
    <location>
        <begin position="173"/>
        <end position="197"/>
    </location>
</feature>
<dbReference type="RefSeq" id="WP_091742443.1">
    <property type="nucleotide sequence ID" value="NZ_FOYR01000005.1"/>
</dbReference>
<evidence type="ECO:0000256" key="4">
    <source>
        <dbReference type="ARBA" id="ARBA00023136"/>
    </source>
</evidence>
<evidence type="ECO:0000259" key="7">
    <source>
        <dbReference type="Pfam" id="PF04932"/>
    </source>
</evidence>
<dbReference type="InterPro" id="IPR007016">
    <property type="entry name" value="O-antigen_ligase-rel_domated"/>
</dbReference>
<gene>
    <name evidence="8" type="ORF">SAMN04488591_3578</name>
</gene>
<feature type="transmembrane region" description="Helical" evidence="6">
    <location>
        <begin position="92"/>
        <end position="110"/>
    </location>
</feature>
<proteinExistence type="predicted"/>
<feature type="transmembrane region" description="Helical" evidence="6">
    <location>
        <begin position="209"/>
        <end position="231"/>
    </location>
</feature>
<comment type="subcellular location">
    <subcellularLocation>
        <location evidence="1">Membrane</location>
        <topology evidence="1">Multi-pass membrane protein</topology>
    </subcellularLocation>
</comment>
<dbReference type="AlphaFoldDB" id="A0A1I6JH21"/>
<organism evidence="8 9">
    <name type="scientific">Microbacterium azadirachtae</name>
    <dbReference type="NCBI Taxonomy" id="582680"/>
    <lineage>
        <taxon>Bacteria</taxon>
        <taxon>Bacillati</taxon>
        <taxon>Actinomycetota</taxon>
        <taxon>Actinomycetes</taxon>
        <taxon>Micrococcales</taxon>
        <taxon>Microbacteriaceae</taxon>
        <taxon>Microbacterium</taxon>
    </lineage>
</organism>
<feature type="transmembrane region" description="Helical" evidence="6">
    <location>
        <begin position="324"/>
        <end position="343"/>
    </location>
</feature>
<feature type="region of interest" description="Disordered" evidence="5">
    <location>
        <begin position="444"/>
        <end position="488"/>
    </location>
</feature>
<feature type="domain" description="O-antigen ligase-related" evidence="7">
    <location>
        <begin position="248"/>
        <end position="371"/>
    </location>
</feature>
<feature type="transmembrane region" description="Helical" evidence="6">
    <location>
        <begin position="417"/>
        <end position="435"/>
    </location>
</feature>